<evidence type="ECO:0000313" key="2">
    <source>
        <dbReference type="EMBL" id="SVB05529.1"/>
    </source>
</evidence>
<dbReference type="AlphaFoldDB" id="A0A382AVQ7"/>
<proteinExistence type="predicted"/>
<accession>A0A382AVQ7</accession>
<dbReference type="EMBL" id="UINC01027020">
    <property type="protein sequence ID" value="SVB05529.1"/>
    <property type="molecule type" value="Genomic_DNA"/>
</dbReference>
<name>A0A382AVQ7_9ZZZZ</name>
<gene>
    <name evidence="2" type="ORF">METZ01_LOCUS158383</name>
</gene>
<protein>
    <submittedName>
        <fullName evidence="2">Uncharacterized protein</fullName>
    </submittedName>
</protein>
<sequence>MAPISIDPAEVVAGCEPLLADCLLPFPSNHLTVADPDTPTGRLVAFAASALPINNEGAWIDPTPWNHNDGFSPGSAMAVRFPDLDVDASGLAPITDIAHSLDPDSATVVIDADTGERWPHWTELDANAGDEVPILYLRPARNFPEGHRIVVGIRGLIDGSGDTVAPTDVFRAYRDRLDTGNPGLEGRRGSMDEVFDVLGEAGVDRADLVVAWDFTVISTRNLTGPLLSMRDDAFAELGDAAPTFEVASVEDLDDDQLMRKVTGTYTVPGFLTGDGSTGESLLFDEDGAPARGIDLTAPFTCGIPVSASGGEPGAPLIYGHGLLGTANQATSSGPRAIAADFSRVVCGTDLIGMADEDTVNAVAVIQDFSRFHTLGDRLLQGQLNTLFLGRLMIHPDGLATDPAFQDADGQPLIRAGADHGLAYYGISQGGIMGAASTAVSTDWDLAMLGVPAINYSTLLHRSIDFDPFFLGLQVSYPSTYDQGMGILLLQMLWDRGEGNGYANHFGDDPLPGVNQKRVLLHLAVGDHQVANIATEVMARTMGAAVQWPAVADGRSYDIEPYWGLERWTDDEYEGSALVVWDSGISLPPTTNLPPREGDDPHNDIRTEPASVEQRGTFLATGTVVRTCDGPCTAEQR</sequence>
<evidence type="ECO:0000256" key="1">
    <source>
        <dbReference type="SAM" id="MobiDB-lite"/>
    </source>
</evidence>
<organism evidence="2">
    <name type="scientific">marine metagenome</name>
    <dbReference type="NCBI Taxonomy" id="408172"/>
    <lineage>
        <taxon>unclassified sequences</taxon>
        <taxon>metagenomes</taxon>
        <taxon>ecological metagenomes</taxon>
    </lineage>
</organism>
<reference evidence="2" key="1">
    <citation type="submission" date="2018-05" db="EMBL/GenBank/DDBJ databases">
        <authorList>
            <person name="Lanie J.A."/>
            <person name="Ng W.-L."/>
            <person name="Kazmierczak K.M."/>
            <person name="Andrzejewski T.M."/>
            <person name="Davidsen T.M."/>
            <person name="Wayne K.J."/>
            <person name="Tettelin H."/>
            <person name="Glass J.I."/>
            <person name="Rusch D."/>
            <person name="Podicherti R."/>
            <person name="Tsui H.-C.T."/>
            <person name="Winkler M.E."/>
        </authorList>
    </citation>
    <scope>NUCLEOTIDE SEQUENCE</scope>
</reference>
<feature type="region of interest" description="Disordered" evidence="1">
    <location>
        <begin position="587"/>
        <end position="606"/>
    </location>
</feature>
<feature type="compositionally biased region" description="Basic and acidic residues" evidence="1">
    <location>
        <begin position="595"/>
        <end position="606"/>
    </location>
</feature>